<dbReference type="PANTHER" id="PTHR31642:SF11">
    <property type="entry name" value="SHIKIMATE O-HYDROXYCINNAMOYLTRANSFERASE"/>
    <property type="match status" value="1"/>
</dbReference>
<dbReference type="PANTHER" id="PTHR31642">
    <property type="entry name" value="TRICHOTHECENE 3-O-ACETYLTRANSFERASE"/>
    <property type="match status" value="1"/>
</dbReference>
<dbReference type="EMBL" id="OZ023714">
    <property type="protein sequence ID" value="CAK9863300.1"/>
    <property type="molecule type" value="Genomic_DNA"/>
</dbReference>
<evidence type="ECO:0000256" key="2">
    <source>
        <dbReference type="ARBA" id="ARBA00022679"/>
    </source>
</evidence>
<evidence type="ECO:0000313" key="5">
    <source>
        <dbReference type="Proteomes" id="UP001497522"/>
    </source>
</evidence>
<sequence>MLVPFYPIARRLKKEDDSRVEIDYNAAGILLVEAEAGVRELSDIGEFAPDPRFQQVVPQINYSCDITSYPLLVLQVTFFKCGGVLLGVGMQHHISDGTSGIHFINLWSDMVRGIPIGVPPCINYNLLKARSPPVPKIHHIEYQAPPRLISTEGATETTNRAGNKDQEQSHGKVSFCCNASFDAVLLVRLSEGGIVLSMSVFLNLKTTYKDGAKL</sequence>
<dbReference type="Proteomes" id="UP001497522">
    <property type="component" value="Chromosome 13"/>
</dbReference>
<evidence type="ECO:0000313" key="4">
    <source>
        <dbReference type="EMBL" id="CAK9863300.1"/>
    </source>
</evidence>
<keyword evidence="5" id="KW-1185">Reference proteome</keyword>
<dbReference type="InterPro" id="IPR023213">
    <property type="entry name" value="CAT-like_dom_sf"/>
</dbReference>
<comment type="similarity">
    <text evidence="1">Belongs to the plant acyltransferase family.</text>
</comment>
<reference evidence="4" key="1">
    <citation type="submission" date="2024-03" db="EMBL/GenBank/DDBJ databases">
        <authorList>
            <consortium name="ELIXIR-Norway"/>
            <consortium name="Elixir Norway"/>
        </authorList>
    </citation>
    <scope>NUCLEOTIDE SEQUENCE</scope>
</reference>
<accession>A0ABP1AL75</accession>
<protein>
    <submittedName>
        <fullName evidence="4">Uncharacterized protein</fullName>
    </submittedName>
</protein>
<gene>
    <name evidence="4" type="ORF">CSSPJE1EN2_LOCUS6295</name>
</gene>
<evidence type="ECO:0000256" key="1">
    <source>
        <dbReference type="ARBA" id="ARBA00009861"/>
    </source>
</evidence>
<dbReference type="Pfam" id="PF02458">
    <property type="entry name" value="Transferase"/>
    <property type="match status" value="1"/>
</dbReference>
<dbReference type="InterPro" id="IPR050317">
    <property type="entry name" value="Plant_Fungal_Acyltransferase"/>
</dbReference>
<dbReference type="Gene3D" id="3.30.559.10">
    <property type="entry name" value="Chloramphenicol acetyltransferase-like domain"/>
    <property type="match status" value="1"/>
</dbReference>
<organism evidence="4 5">
    <name type="scientific">Sphagnum jensenii</name>
    <dbReference type="NCBI Taxonomy" id="128206"/>
    <lineage>
        <taxon>Eukaryota</taxon>
        <taxon>Viridiplantae</taxon>
        <taxon>Streptophyta</taxon>
        <taxon>Embryophyta</taxon>
        <taxon>Bryophyta</taxon>
        <taxon>Sphagnophytina</taxon>
        <taxon>Sphagnopsida</taxon>
        <taxon>Sphagnales</taxon>
        <taxon>Sphagnaceae</taxon>
        <taxon>Sphagnum</taxon>
    </lineage>
</organism>
<proteinExistence type="inferred from homology"/>
<evidence type="ECO:0000256" key="3">
    <source>
        <dbReference type="ARBA" id="ARBA00023315"/>
    </source>
</evidence>
<keyword evidence="3" id="KW-0012">Acyltransferase</keyword>
<name>A0ABP1AL75_9BRYO</name>
<keyword evidence="2" id="KW-0808">Transferase</keyword>